<dbReference type="InterPro" id="IPR048950">
    <property type="entry name" value="Ppx_GppA_C"/>
</dbReference>
<organism evidence="13 14">
    <name type="scientific">Engelhardtia mirabilis</name>
    <dbReference type="NCBI Taxonomy" id="2528011"/>
    <lineage>
        <taxon>Bacteria</taxon>
        <taxon>Pseudomonadati</taxon>
        <taxon>Planctomycetota</taxon>
        <taxon>Planctomycetia</taxon>
        <taxon>Planctomycetia incertae sedis</taxon>
        <taxon>Engelhardtia</taxon>
    </lineage>
</organism>
<keyword evidence="7" id="KW-1003">Cell membrane</keyword>
<feature type="domain" description="Ppx/GppA phosphatase N-terminal" evidence="11">
    <location>
        <begin position="26"/>
        <end position="307"/>
    </location>
</feature>
<evidence type="ECO:0000256" key="9">
    <source>
        <dbReference type="ARBA" id="ARBA00023136"/>
    </source>
</evidence>
<keyword evidence="8 13" id="KW-0378">Hydrolase</keyword>
<proteinExistence type="inferred from homology"/>
<dbReference type="FunFam" id="3.30.420.40:FF:000023">
    <property type="entry name" value="Guanosine-5'-triphosphate,3'-diphosphate pyrophosphatase"/>
    <property type="match status" value="1"/>
</dbReference>
<gene>
    <name evidence="13" type="primary">ppx</name>
    <name evidence="13" type="ORF">Pla133_23190</name>
</gene>
<dbReference type="CDD" id="cd24053">
    <property type="entry name" value="ASKHA_NBD_EcPPX-GppA-like"/>
    <property type="match status" value="1"/>
</dbReference>
<dbReference type="AlphaFoldDB" id="A0A518BJU0"/>
<dbReference type="NCBIfam" id="TIGR03706">
    <property type="entry name" value="exo_poly_only"/>
    <property type="match status" value="1"/>
</dbReference>
<dbReference type="PIRSF" id="PIRSF001267">
    <property type="entry name" value="Pyrophosphatase_GppA_Ppx"/>
    <property type="match status" value="1"/>
</dbReference>
<dbReference type="Gene3D" id="1.10.3210.10">
    <property type="entry name" value="Hypothetical protein af1432"/>
    <property type="match status" value="1"/>
</dbReference>
<feature type="domain" description="Ppx/GppA phosphatase C-terminal" evidence="12">
    <location>
        <begin position="315"/>
        <end position="488"/>
    </location>
</feature>
<dbReference type="KEGG" id="pbap:Pla133_23190"/>
<reference evidence="13 14" key="1">
    <citation type="submission" date="2019-02" db="EMBL/GenBank/DDBJ databases">
        <title>Deep-cultivation of Planctomycetes and their phenomic and genomic characterization uncovers novel biology.</title>
        <authorList>
            <person name="Wiegand S."/>
            <person name="Jogler M."/>
            <person name="Boedeker C."/>
            <person name="Pinto D."/>
            <person name="Vollmers J."/>
            <person name="Rivas-Marin E."/>
            <person name="Kohn T."/>
            <person name="Peeters S.H."/>
            <person name="Heuer A."/>
            <person name="Rast P."/>
            <person name="Oberbeckmann S."/>
            <person name="Bunk B."/>
            <person name="Jeske O."/>
            <person name="Meyerdierks A."/>
            <person name="Storesund J.E."/>
            <person name="Kallscheuer N."/>
            <person name="Luecker S."/>
            <person name="Lage O.M."/>
            <person name="Pohl T."/>
            <person name="Merkel B.J."/>
            <person name="Hornburger P."/>
            <person name="Mueller R.-W."/>
            <person name="Bruemmer F."/>
            <person name="Labrenz M."/>
            <person name="Spormann A.M."/>
            <person name="Op den Camp H."/>
            <person name="Overmann J."/>
            <person name="Amann R."/>
            <person name="Jetten M.S.M."/>
            <person name="Mascher T."/>
            <person name="Medema M.H."/>
            <person name="Devos D.P."/>
            <person name="Kaster A.-K."/>
            <person name="Ovreas L."/>
            <person name="Rohde M."/>
            <person name="Galperin M.Y."/>
            <person name="Jogler C."/>
        </authorList>
    </citation>
    <scope>NUCLEOTIDE SEQUENCE [LARGE SCALE GENOMIC DNA]</scope>
    <source>
        <strain evidence="13 14">Pla133</strain>
    </source>
</reference>
<evidence type="ECO:0000256" key="10">
    <source>
        <dbReference type="ARBA" id="ARBA00047607"/>
    </source>
</evidence>
<dbReference type="SUPFAM" id="SSF109604">
    <property type="entry name" value="HD-domain/PDEase-like"/>
    <property type="match status" value="1"/>
</dbReference>
<keyword evidence="14" id="KW-1185">Reference proteome</keyword>
<evidence type="ECO:0000256" key="3">
    <source>
        <dbReference type="ARBA" id="ARBA00007125"/>
    </source>
</evidence>
<protein>
    <recommendedName>
        <fullName evidence="6">Exopolyphosphatase</fullName>
        <ecNumber evidence="5">3.6.1.11</ecNumber>
    </recommendedName>
</protein>
<dbReference type="GO" id="GO:0006798">
    <property type="term" value="P:polyphosphate catabolic process"/>
    <property type="evidence" value="ECO:0007669"/>
    <property type="project" value="TreeGrafter"/>
</dbReference>
<dbReference type="GO" id="GO:0005886">
    <property type="term" value="C:plasma membrane"/>
    <property type="evidence" value="ECO:0007669"/>
    <property type="project" value="UniProtKB-SubCell"/>
</dbReference>
<dbReference type="Pfam" id="PF02541">
    <property type="entry name" value="Ppx-GppA"/>
    <property type="match status" value="1"/>
</dbReference>
<dbReference type="PANTHER" id="PTHR30005:SF14">
    <property type="entry name" value="EXOPOLYPHOSPHATASE"/>
    <property type="match status" value="1"/>
</dbReference>
<keyword evidence="9" id="KW-0472">Membrane</keyword>
<dbReference type="InterPro" id="IPR043129">
    <property type="entry name" value="ATPase_NBD"/>
</dbReference>
<dbReference type="EC" id="3.6.1.11" evidence="5"/>
<dbReference type="Proteomes" id="UP000316921">
    <property type="component" value="Chromosome"/>
</dbReference>
<evidence type="ECO:0000313" key="14">
    <source>
        <dbReference type="Proteomes" id="UP000316921"/>
    </source>
</evidence>
<comment type="similarity">
    <text evidence="3">Belongs to the GppA/Ppx family.</text>
</comment>
<evidence type="ECO:0000313" key="13">
    <source>
        <dbReference type="EMBL" id="QDU67241.1"/>
    </source>
</evidence>
<evidence type="ECO:0000259" key="12">
    <source>
        <dbReference type="Pfam" id="PF21447"/>
    </source>
</evidence>
<dbReference type="InterPro" id="IPR022371">
    <property type="entry name" value="Exopolyphosphatase"/>
</dbReference>
<name>A0A518BJU0_9BACT</name>
<comment type="subunit">
    <text evidence="4">Homodimer.</text>
</comment>
<evidence type="ECO:0000256" key="2">
    <source>
        <dbReference type="ARBA" id="ARBA00004202"/>
    </source>
</evidence>
<sequence>MAPPPDRLPQPQYAAVDLGSNSFHMLIARVVDDELLIVDRLREPVRLAAGFDENNRLRRSARERALECLDRFGHRLADVPRSNVRVVGTNTLRKARNTRSFLRHAEEALRHPIEIISGQEEARLVYLGVAHDLSDDGGRRLVVDIGGGSTECVIGRRFEPLLRDSLHMGCVSFSQRYFDNGELTRERFRAAELAAGLELQGLQESYRALGWEDAAGSSGTINSIGRIIDEAGWEGGGITYANLKNLRREMIAAGHIDQLVLPGLTPDRTPVLAGGLAILKAIFSSLRIERMQLSSFALREGLLYDLIGRIRHEDVRDRTIQRMQERYQVDRNQASRIERTAIRALRQVAAIWELDEEQAGRFLSWAAQLHEIGLALNHSGYHKHGAYLVANSDLPGFSRDDQELLAVMVRAHRRKLTKQMFAALGPGTARKALQLTTLLRLSVLLHRSRRVEALPPLVLRAARSALALDLPPGWLDAQPLARADLAVEASQLAAVGFDLRVGEIGQEGQ</sequence>
<dbReference type="PANTHER" id="PTHR30005">
    <property type="entry name" value="EXOPOLYPHOSPHATASE"/>
    <property type="match status" value="1"/>
</dbReference>
<comment type="cofactor">
    <cofactor evidence="1">
        <name>Mg(2+)</name>
        <dbReference type="ChEBI" id="CHEBI:18420"/>
    </cofactor>
</comment>
<evidence type="ECO:0000256" key="4">
    <source>
        <dbReference type="ARBA" id="ARBA00011738"/>
    </source>
</evidence>
<dbReference type="InterPro" id="IPR050273">
    <property type="entry name" value="GppA/Ppx_hydrolase"/>
</dbReference>
<comment type="catalytic activity">
    <reaction evidence="10">
        <text>[phosphate](n) + H2O = [phosphate](n-1) + phosphate + H(+)</text>
        <dbReference type="Rhea" id="RHEA:21528"/>
        <dbReference type="Rhea" id="RHEA-COMP:9859"/>
        <dbReference type="Rhea" id="RHEA-COMP:14279"/>
        <dbReference type="ChEBI" id="CHEBI:15377"/>
        <dbReference type="ChEBI" id="CHEBI:15378"/>
        <dbReference type="ChEBI" id="CHEBI:16838"/>
        <dbReference type="ChEBI" id="CHEBI:43474"/>
        <dbReference type="EC" id="3.6.1.11"/>
    </reaction>
</comment>
<dbReference type="Pfam" id="PF21447">
    <property type="entry name" value="Ppx-GppA_III"/>
    <property type="match status" value="1"/>
</dbReference>
<dbReference type="SUPFAM" id="SSF53067">
    <property type="entry name" value="Actin-like ATPase domain"/>
    <property type="match status" value="2"/>
</dbReference>
<accession>A0A518BJU0</accession>
<comment type="subcellular location">
    <subcellularLocation>
        <location evidence="2">Cell membrane</location>
        <topology evidence="2">Peripheral membrane protein</topology>
    </subcellularLocation>
</comment>
<evidence type="ECO:0000256" key="5">
    <source>
        <dbReference type="ARBA" id="ARBA00012451"/>
    </source>
</evidence>
<dbReference type="FunFam" id="3.30.420.150:FF:000001">
    <property type="entry name" value="Guanosine-5'-triphosphate,3'-diphosphate pyrophosphatase"/>
    <property type="match status" value="1"/>
</dbReference>
<evidence type="ECO:0000256" key="1">
    <source>
        <dbReference type="ARBA" id="ARBA00001946"/>
    </source>
</evidence>
<dbReference type="InterPro" id="IPR030673">
    <property type="entry name" value="PyroPPase_GppA_Ppx"/>
</dbReference>
<evidence type="ECO:0000259" key="11">
    <source>
        <dbReference type="Pfam" id="PF02541"/>
    </source>
</evidence>
<evidence type="ECO:0000256" key="7">
    <source>
        <dbReference type="ARBA" id="ARBA00022475"/>
    </source>
</evidence>
<dbReference type="InterPro" id="IPR003695">
    <property type="entry name" value="Ppx_GppA_N"/>
</dbReference>
<evidence type="ECO:0000256" key="6">
    <source>
        <dbReference type="ARBA" id="ARBA00020416"/>
    </source>
</evidence>
<dbReference type="Gene3D" id="3.30.420.150">
    <property type="entry name" value="Exopolyphosphatase. Domain 2"/>
    <property type="match status" value="1"/>
</dbReference>
<dbReference type="GO" id="GO:0004309">
    <property type="term" value="F:exopolyphosphatase activity"/>
    <property type="evidence" value="ECO:0007669"/>
    <property type="project" value="UniProtKB-EC"/>
</dbReference>
<evidence type="ECO:0000256" key="8">
    <source>
        <dbReference type="ARBA" id="ARBA00022801"/>
    </source>
</evidence>
<dbReference type="EMBL" id="CP036287">
    <property type="protein sequence ID" value="QDU67241.1"/>
    <property type="molecule type" value="Genomic_DNA"/>
</dbReference>
<dbReference type="RefSeq" id="WP_419192382.1">
    <property type="nucleotide sequence ID" value="NZ_CP036287.1"/>
</dbReference>
<dbReference type="Gene3D" id="3.30.420.40">
    <property type="match status" value="1"/>
</dbReference>